<proteinExistence type="predicted"/>
<dbReference type="EMBL" id="CAEZZV010000047">
    <property type="protein sequence ID" value="CAB4775476.1"/>
    <property type="molecule type" value="Genomic_DNA"/>
</dbReference>
<name>A0A6J6IL01_9ZZZZ</name>
<accession>A0A6J6IL01</accession>
<organism evidence="2">
    <name type="scientific">freshwater metagenome</name>
    <dbReference type="NCBI Taxonomy" id="449393"/>
    <lineage>
        <taxon>unclassified sequences</taxon>
        <taxon>metagenomes</taxon>
        <taxon>ecological metagenomes</taxon>
    </lineage>
</organism>
<dbReference type="EMBL" id="CAFBRX010000045">
    <property type="protein sequence ID" value="CAB5119190.1"/>
    <property type="molecule type" value="Genomic_DNA"/>
</dbReference>
<evidence type="ECO:0000313" key="4">
    <source>
        <dbReference type="EMBL" id="CAB4967756.1"/>
    </source>
</evidence>
<reference evidence="2" key="1">
    <citation type="submission" date="2020-05" db="EMBL/GenBank/DDBJ databases">
        <authorList>
            <person name="Chiriac C."/>
            <person name="Salcher M."/>
            <person name="Ghai R."/>
            <person name="Kavagutti S V."/>
        </authorList>
    </citation>
    <scope>NUCLEOTIDE SEQUENCE</scope>
</reference>
<dbReference type="AlphaFoldDB" id="A0A6J6IL01"/>
<evidence type="ECO:0000313" key="2">
    <source>
        <dbReference type="EMBL" id="CAB4625145.1"/>
    </source>
</evidence>
<dbReference type="EMBL" id="CAFBQJ010000084">
    <property type="protein sequence ID" value="CAB5048437.1"/>
    <property type="molecule type" value="Genomic_DNA"/>
</dbReference>
<sequence>MSSTFERPAADLNKILSAWDEWERGDEAPGKTMTNMKKAGLAEILKELQTSGWKPTPAT</sequence>
<evidence type="ECO:0000313" key="3">
    <source>
        <dbReference type="EMBL" id="CAB4775476.1"/>
    </source>
</evidence>
<evidence type="ECO:0000313" key="6">
    <source>
        <dbReference type="EMBL" id="CAB5119190.1"/>
    </source>
</evidence>
<evidence type="ECO:0000313" key="5">
    <source>
        <dbReference type="EMBL" id="CAB5048437.1"/>
    </source>
</evidence>
<protein>
    <submittedName>
        <fullName evidence="2">Unannotated protein</fullName>
    </submittedName>
</protein>
<gene>
    <name evidence="1" type="ORF">UFOPK1421_00656</name>
    <name evidence="2" type="ORF">UFOPK1960_00330</name>
    <name evidence="3" type="ORF">UFOPK2921_00508</name>
    <name evidence="4" type="ORF">UFOPK3889_00263</name>
    <name evidence="5" type="ORF">UFOPK4275_00588</name>
    <name evidence="6" type="ORF">UFOPK4422_00585</name>
</gene>
<dbReference type="EMBL" id="CAFBNZ010000028">
    <property type="protein sequence ID" value="CAB4967756.1"/>
    <property type="molecule type" value="Genomic_DNA"/>
</dbReference>
<dbReference type="EMBL" id="CAEZVL010000030">
    <property type="protein sequence ID" value="CAB4625145.1"/>
    <property type="molecule type" value="Genomic_DNA"/>
</dbReference>
<evidence type="ECO:0000313" key="1">
    <source>
        <dbReference type="EMBL" id="CAB4541213.1"/>
    </source>
</evidence>
<dbReference type="EMBL" id="CAEZSL010000058">
    <property type="protein sequence ID" value="CAB4541213.1"/>
    <property type="molecule type" value="Genomic_DNA"/>
</dbReference>